<dbReference type="PROSITE" id="PS51257">
    <property type="entry name" value="PROKAR_LIPOPROTEIN"/>
    <property type="match status" value="1"/>
</dbReference>
<evidence type="ECO:0000313" key="2">
    <source>
        <dbReference type="Proteomes" id="UP000625631"/>
    </source>
</evidence>
<dbReference type="Proteomes" id="UP000625631">
    <property type="component" value="Unassembled WGS sequence"/>
</dbReference>
<evidence type="ECO:0008006" key="3">
    <source>
        <dbReference type="Google" id="ProtNLM"/>
    </source>
</evidence>
<dbReference type="InterPro" id="IPR036514">
    <property type="entry name" value="SGNH_hydro_sf"/>
</dbReference>
<proteinExistence type="predicted"/>
<organism evidence="1 2">
    <name type="scientific">Hymenobacter negativus</name>
    <dbReference type="NCBI Taxonomy" id="2795026"/>
    <lineage>
        <taxon>Bacteria</taxon>
        <taxon>Pseudomonadati</taxon>
        <taxon>Bacteroidota</taxon>
        <taxon>Cytophagia</taxon>
        <taxon>Cytophagales</taxon>
        <taxon>Hymenobacteraceae</taxon>
        <taxon>Hymenobacter</taxon>
    </lineage>
</organism>
<reference evidence="1 2" key="1">
    <citation type="submission" date="2020-12" db="EMBL/GenBank/DDBJ databases">
        <title>Hymenobacter sp.</title>
        <authorList>
            <person name="Kim M.K."/>
        </authorList>
    </citation>
    <scope>NUCLEOTIDE SEQUENCE [LARGE SCALE GENOMIC DNA]</scope>
    <source>
        <strain evidence="1 2">BT442</strain>
    </source>
</reference>
<keyword evidence="2" id="KW-1185">Reference proteome</keyword>
<protein>
    <recommendedName>
        <fullName evidence="3">G-D-S-L family lipolytic protein</fullName>
    </recommendedName>
</protein>
<dbReference type="RefSeq" id="WP_198076764.1">
    <property type="nucleotide sequence ID" value="NZ_JAEDAE010000012.1"/>
</dbReference>
<dbReference type="Gene3D" id="3.40.50.1110">
    <property type="entry name" value="SGNH hydrolase"/>
    <property type="match status" value="1"/>
</dbReference>
<sequence length="466" mass="47976">MKRTFNYSLPALALLGLTLGSCQPTLEDTRPAADAGSLNFSSYVAVGNSLTSGYSDGGLYNEAQAASYPAILAQQFAKTAKGPAAFVQPSFSAAKKDGSGYVQLRVVNGTTTPVQPSAANSFLGEQVAYTNNPAFPSELEAYTGSQPDNLGVPGISVLSADKTASASGNATVDAQTRGAAAAYGVLNNFYQRILPAADRGTKDYVTYIGQKTPTFFTCWMGNNDVLTFATNGGVASATNPFSGMTDTTSFGRGYRNILSTISKNGTVAGVAANIPNVTTIPYFNTVTVAAVAASFKAANPASPGVFITTGTAAAPVVRLATSADLLTLTTQGYIAAVVAAGGTAPGSLPTSPLPNNYVLDATEAAAVVARTTQLNAIIAKTARQNKVALADMNTFFTTIAQQGIVTNAVNNTATFASGNLFSLDGVHPTPRGYAVVANEFIRVINSYYGSAVPTVAPNDYRGVLFP</sequence>
<dbReference type="Pfam" id="PF00657">
    <property type="entry name" value="Lipase_GDSL"/>
    <property type="match status" value="1"/>
</dbReference>
<name>A0ABS0QDM6_9BACT</name>
<evidence type="ECO:0000313" key="1">
    <source>
        <dbReference type="EMBL" id="MBH8560259.1"/>
    </source>
</evidence>
<accession>A0ABS0QDM6</accession>
<gene>
    <name evidence="1" type="ORF">I7X13_19520</name>
</gene>
<dbReference type="InterPro" id="IPR001087">
    <property type="entry name" value="GDSL"/>
</dbReference>
<comment type="caution">
    <text evidence="1">The sequence shown here is derived from an EMBL/GenBank/DDBJ whole genome shotgun (WGS) entry which is preliminary data.</text>
</comment>
<dbReference type="SUPFAM" id="SSF52266">
    <property type="entry name" value="SGNH hydrolase"/>
    <property type="match status" value="1"/>
</dbReference>
<dbReference type="EMBL" id="JAEDAE010000012">
    <property type="protein sequence ID" value="MBH8560259.1"/>
    <property type="molecule type" value="Genomic_DNA"/>
</dbReference>